<keyword evidence="1" id="KW-0175">Coiled coil</keyword>
<keyword evidence="4" id="KW-1185">Reference proteome</keyword>
<dbReference type="RefSeq" id="WP_202750490.1">
    <property type="nucleotide sequence ID" value="NZ_JAESWC010000017.1"/>
</dbReference>
<evidence type="ECO:0000313" key="3">
    <source>
        <dbReference type="EMBL" id="MBL4937741.1"/>
    </source>
</evidence>
<evidence type="ECO:0000313" key="4">
    <source>
        <dbReference type="Proteomes" id="UP000632377"/>
    </source>
</evidence>
<gene>
    <name evidence="3" type="ORF">JK636_18715</name>
</gene>
<dbReference type="CDD" id="cd00592">
    <property type="entry name" value="HTH_MerR-like"/>
    <property type="match status" value="1"/>
</dbReference>
<dbReference type="SUPFAM" id="SSF46955">
    <property type="entry name" value="Putative DNA-binding domain"/>
    <property type="match status" value="1"/>
</dbReference>
<evidence type="ECO:0000259" key="2">
    <source>
        <dbReference type="PROSITE" id="PS50937"/>
    </source>
</evidence>
<reference evidence="3 4" key="1">
    <citation type="submission" date="2021-01" db="EMBL/GenBank/DDBJ databases">
        <title>Genome public.</title>
        <authorList>
            <person name="Liu C."/>
            <person name="Sun Q."/>
        </authorList>
    </citation>
    <scope>NUCLEOTIDE SEQUENCE [LARGE SCALE GENOMIC DNA]</scope>
    <source>
        <strain evidence="3 4">YIM B02515</strain>
    </source>
</reference>
<dbReference type="SMART" id="SM00422">
    <property type="entry name" value="HTH_MERR"/>
    <property type="match status" value="1"/>
</dbReference>
<protein>
    <submittedName>
        <fullName evidence="3">MerR family transcriptional regulator</fullName>
    </submittedName>
</protein>
<dbReference type="InterPro" id="IPR009061">
    <property type="entry name" value="DNA-bd_dom_put_sf"/>
</dbReference>
<accession>A0ABS1TED3</accession>
<dbReference type="Gene3D" id="1.10.1660.10">
    <property type="match status" value="1"/>
</dbReference>
<dbReference type="InterPro" id="IPR000551">
    <property type="entry name" value="MerR-type_HTH_dom"/>
</dbReference>
<comment type="caution">
    <text evidence="3">The sequence shown here is derived from an EMBL/GenBank/DDBJ whole genome shotgun (WGS) entry which is preliminary data.</text>
</comment>
<feature type="domain" description="HTH merR-type" evidence="2">
    <location>
        <begin position="46"/>
        <end position="84"/>
    </location>
</feature>
<dbReference type="Proteomes" id="UP000632377">
    <property type="component" value="Unassembled WGS sequence"/>
</dbReference>
<dbReference type="EMBL" id="JAESWC010000017">
    <property type="protein sequence ID" value="MBL4937741.1"/>
    <property type="molecule type" value="Genomic_DNA"/>
</dbReference>
<sequence>MNEKNNKLHTIGDVCEAINKKGFKDFKTHNLRYLEKVLDGVFEINRDEYLNRLYTDDDISKIEMILRLKDQGLNYAAIKSILLQSKTKESPSDEVASEIIIENTAEVQEKDIIIPHGNIEIFKEIMKSIITESIQSSITPKIEDLRKDLVDLKIQNIDLKIALEKQQEDHFNHLDEKLIKWREENNNKNRPWYKKLFI</sequence>
<name>A0ABS1TED3_9CLOT</name>
<dbReference type="Pfam" id="PF13411">
    <property type="entry name" value="MerR_1"/>
    <property type="match status" value="1"/>
</dbReference>
<feature type="coiled-coil region" evidence="1">
    <location>
        <begin position="142"/>
        <end position="169"/>
    </location>
</feature>
<organism evidence="3 4">
    <name type="scientific">Clostridium rhizosphaerae</name>
    <dbReference type="NCBI Taxonomy" id="2803861"/>
    <lineage>
        <taxon>Bacteria</taxon>
        <taxon>Bacillati</taxon>
        <taxon>Bacillota</taxon>
        <taxon>Clostridia</taxon>
        <taxon>Eubacteriales</taxon>
        <taxon>Clostridiaceae</taxon>
        <taxon>Clostridium</taxon>
    </lineage>
</organism>
<proteinExistence type="predicted"/>
<evidence type="ECO:0000256" key="1">
    <source>
        <dbReference type="SAM" id="Coils"/>
    </source>
</evidence>
<dbReference type="PROSITE" id="PS50937">
    <property type="entry name" value="HTH_MERR_2"/>
    <property type="match status" value="1"/>
</dbReference>